<evidence type="ECO:0000313" key="2">
    <source>
        <dbReference type="Proteomes" id="UP000824111"/>
    </source>
</evidence>
<dbReference type="InterPro" id="IPR023378">
    <property type="entry name" value="YheA/YmcA-like_dom_sf"/>
</dbReference>
<name>A0A9D1LWE1_9FIRM</name>
<comment type="caution">
    <text evidence="1">The sequence shown here is derived from an EMBL/GenBank/DDBJ whole genome shotgun (WGS) entry which is preliminary data.</text>
</comment>
<protein>
    <submittedName>
        <fullName evidence="1">YlbF family regulator</fullName>
    </submittedName>
</protein>
<dbReference type="Pfam" id="PF06133">
    <property type="entry name" value="Com_YlbF"/>
    <property type="match status" value="1"/>
</dbReference>
<proteinExistence type="predicted"/>
<dbReference type="SUPFAM" id="SSF158622">
    <property type="entry name" value="YheA/YmcA-like"/>
    <property type="match status" value="1"/>
</dbReference>
<accession>A0A9D1LWE1</accession>
<dbReference type="InterPro" id="IPR010368">
    <property type="entry name" value="Com_YlbF"/>
</dbReference>
<reference evidence="1" key="2">
    <citation type="journal article" date="2021" name="PeerJ">
        <title>Extensive microbial diversity within the chicken gut microbiome revealed by metagenomics and culture.</title>
        <authorList>
            <person name="Gilroy R."/>
            <person name="Ravi A."/>
            <person name="Getino M."/>
            <person name="Pursley I."/>
            <person name="Horton D.L."/>
            <person name="Alikhan N.F."/>
            <person name="Baker D."/>
            <person name="Gharbi K."/>
            <person name="Hall N."/>
            <person name="Watson M."/>
            <person name="Adriaenssens E.M."/>
            <person name="Foster-Nyarko E."/>
            <person name="Jarju S."/>
            <person name="Secka A."/>
            <person name="Antonio M."/>
            <person name="Oren A."/>
            <person name="Chaudhuri R.R."/>
            <person name="La Ragione R."/>
            <person name="Hildebrand F."/>
            <person name="Pallen M.J."/>
        </authorList>
    </citation>
    <scope>NUCLEOTIDE SEQUENCE</scope>
    <source>
        <strain evidence="1">ChiSjej4B22-9803</strain>
    </source>
</reference>
<dbReference type="AlphaFoldDB" id="A0A9D1LWE1"/>
<dbReference type="Gene3D" id="1.20.1500.10">
    <property type="entry name" value="YheA/YmcA-like"/>
    <property type="match status" value="1"/>
</dbReference>
<gene>
    <name evidence="1" type="ORF">IAB04_07575</name>
</gene>
<evidence type="ECO:0000313" key="1">
    <source>
        <dbReference type="EMBL" id="HIU49211.1"/>
    </source>
</evidence>
<organism evidence="1 2">
    <name type="scientific">Candidatus Avimonoglobus intestinipullorum</name>
    <dbReference type="NCBI Taxonomy" id="2840699"/>
    <lineage>
        <taxon>Bacteria</taxon>
        <taxon>Bacillati</taxon>
        <taxon>Bacillota</taxon>
        <taxon>Clostridia</taxon>
        <taxon>Eubacteriales</taxon>
        <taxon>Candidatus Avimonoglobus</taxon>
    </lineage>
</organism>
<dbReference type="EMBL" id="DVND01000189">
    <property type="protein sequence ID" value="HIU49211.1"/>
    <property type="molecule type" value="Genomic_DNA"/>
</dbReference>
<reference evidence="1" key="1">
    <citation type="submission" date="2020-10" db="EMBL/GenBank/DDBJ databases">
        <authorList>
            <person name="Gilroy R."/>
        </authorList>
    </citation>
    <scope>NUCLEOTIDE SEQUENCE</scope>
    <source>
        <strain evidence="1">ChiSjej4B22-9803</strain>
    </source>
</reference>
<sequence>MTILEKAHELGAMIQESPEMAAMKQAEEAQAADETAQTLLQEFNLKRMNLARDMQAGKIEQKEAVKLNNDAFDAMVEKSAVIKNYIEAKKAFDARINEINGILNFYITGQEPGCTHDCSTCGGCH</sequence>
<dbReference type="Proteomes" id="UP000824111">
    <property type="component" value="Unassembled WGS sequence"/>
</dbReference>